<sequence>MSPAQYPSGQPDPFASSNSTANQFLGTSRKPWMNYTAPALRTRPEPKTLSSPNSKSAHSSKKLARQNPPDSSATSMHTQARLGSSSSPSISIPAPEQKAITLPTQFVPASPSTPGETQPVTKPPGTVAVNSNATFPSPESSNASHASPVAVAEGRHPVSAQPAPKAGGLQTVTTPRAPSLSSFKKPASVRTQPNPRPPSLAQPQAASSPPVSIWKIAREKLRSYLASSTRPHSLSETVELPRARILQAVCSTEDMFYLALHQLFCLSSYSPTQLQQLLKYGIRPDYDFGVVAQLLVDNKRLPFEFVKWSAEYPLPLDSMLKIEAYTLALPQVSRCLSMIAQHWSVFEGDIRNRGHPPQVDELVVRLGIVSPVFQTIAFTAVSRRLFGARDELFKACMSLFEDDQRTYRQRCVSSASARQQWVLAYFEKYRHLCAMHGVLPQQPVANIYKDGRLSSGHLPTTTTLNTPQIQHIPPANNAHPPLSNHPPNIHSVDAYSLSSNCPPNHHTSANMNASPHQQPQQPSYHHQGPMQAPRSDQQAQIRQQYAIPSQPPPPLPFPPPPPFHMITPQGNATVATTAPNQIPPSNSQPHQYPPSHMKHGPHGIPVSTSAAGTVSNVNMEPVLHSPHQLPRNLFPVAQPPPHTEGQGKRTTYPQSVSQPVPHPDMVNVAQSTTIPTRPSPGHYAQQPIPSNPPAVSVQPNGASPMALRHLLPAASHQAIPHPAHPRPATTSSTTEQSPEIIQYFSDFAIPIQKLPSNRSAFSWKFTVPREMLSRRSRLIPQANGRGYLPVLTDGDVSYRLRCIRYQGRLDLNSVSAWSQAENYWPDVVYIHVNNKEIFRPQNSKQLPLQINTHLKDGVNDIRLNVLRTSQQRAKNTTYAVAVEIVQVKSPRSFQSLIKKLPVQESRKQIQNRLSLSHNDDDLMIVDDFVSIDLRDPFTAKIFEVPARGLLCTHRECFDLSTFLQTLSTRPSATKRAAYVRCPICRQDARPSLLVIDEFLVEVRAALAQQQKLETTKALRVKSDGSWEAVIELESDTRTSTRKRDRASFEADLVKNEESSEATPSRTPAAPEIIELD</sequence>
<evidence type="ECO:0000256" key="2">
    <source>
        <dbReference type="ARBA" id="ARBA00022771"/>
    </source>
</evidence>
<comment type="caution">
    <text evidence="7">The sequence shown here is derived from an EMBL/GenBank/DDBJ whole genome shotgun (WGS) entry which is preliminary data.</text>
</comment>
<dbReference type="AlphaFoldDB" id="A0A225A7K5"/>
<evidence type="ECO:0000259" key="6">
    <source>
        <dbReference type="PROSITE" id="PS51044"/>
    </source>
</evidence>
<evidence type="ECO:0000313" key="8">
    <source>
        <dbReference type="Proteomes" id="UP000214365"/>
    </source>
</evidence>
<dbReference type="OrthoDB" id="27975at2759"/>
<feature type="region of interest" description="Disordered" evidence="5">
    <location>
        <begin position="1034"/>
        <end position="1076"/>
    </location>
</feature>
<evidence type="ECO:0000256" key="4">
    <source>
        <dbReference type="PROSITE-ProRule" id="PRU00452"/>
    </source>
</evidence>
<accession>A0A225A7K5</accession>
<dbReference type="Proteomes" id="UP000214365">
    <property type="component" value="Unassembled WGS sequence"/>
</dbReference>
<feature type="region of interest" description="Disordered" evidence="5">
    <location>
        <begin position="673"/>
        <end position="701"/>
    </location>
</feature>
<feature type="compositionally biased region" description="Polar residues" evidence="5">
    <location>
        <begin position="568"/>
        <end position="590"/>
    </location>
</feature>
<dbReference type="GO" id="GO:0061665">
    <property type="term" value="F:SUMO ligase activity"/>
    <property type="evidence" value="ECO:0007669"/>
    <property type="project" value="TreeGrafter"/>
</dbReference>
<feature type="domain" description="SP-RING-type" evidence="6">
    <location>
        <begin position="918"/>
        <end position="1008"/>
    </location>
</feature>
<feature type="region of interest" description="Disordered" evidence="5">
    <location>
        <begin position="1"/>
        <end position="206"/>
    </location>
</feature>
<dbReference type="InterPro" id="IPR004181">
    <property type="entry name" value="Znf_MIZ"/>
</dbReference>
<feature type="compositionally biased region" description="Polar residues" evidence="5">
    <location>
        <begin position="68"/>
        <end position="83"/>
    </location>
</feature>
<organism evidence="7 8">
    <name type="scientific">Talaromyces atroroseus</name>
    <dbReference type="NCBI Taxonomy" id="1441469"/>
    <lineage>
        <taxon>Eukaryota</taxon>
        <taxon>Fungi</taxon>
        <taxon>Dikarya</taxon>
        <taxon>Ascomycota</taxon>
        <taxon>Pezizomycotina</taxon>
        <taxon>Eurotiomycetes</taxon>
        <taxon>Eurotiomycetidae</taxon>
        <taxon>Eurotiales</taxon>
        <taxon>Trichocomaceae</taxon>
        <taxon>Talaromyces</taxon>
        <taxon>Talaromyces sect. Trachyspermi</taxon>
    </lineage>
</organism>
<evidence type="ECO:0000256" key="5">
    <source>
        <dbReference type="SAM" id="MobiDB-lite"/>
    </source>
</evidence>
<dbReference type="GO" id="GO:0016925">
    <property type="term" value="P:protein sumoylation"/>
    <property type="evidence" value="ECO:0007669"/>
    <property type="project" value="TreeGrafter"/>
</dbReference>
<name>A0A225A7K5_TALAT</name>
<keyword evidence="1" id="KW-0479">Metal-binding</keyword>
<feature type="compositionally biased region" description="Polar residues" evidence="5">
    <location>
        <begin position="15"/>
        <end position="26"/>
    </location>
</feature>
<feature type="region of interest" description="Disordered" evidence="5">
    <location>
        <begin position="638"/>
        <end position="661"/>
    </location>
</feature>
<dbReference type="InterPro" id="IPR013083">
    <property type="entry name" value="Znf_RING/FYVE/PHD"/>
</dbReference>
<keyword evidence="3" id="KW-0862">Zinc</keyword>
<feature type="compositionally biased region" description="Polar residues" evidence="5">
    <location>
        <begin position="496"/>
        <end position="513"/>
    </location>
</feature>
<dbReference type="EMBL" id="LFMY01000014">
    <property type="protein sequence ID" value="OKL56502.1"/>
    <property type="molecule type" value="Genomic_DNA"/>
</dbReference>
<feature type="compositionally biased region" description="Polar residues" evidence="5">
    <location>
        <begin position="534"/>
        <end position="547"/>
    </location>
</feature>
<dbReference type="Gene3D" id="3.30.40.10">
    <property type="entry name" value="Zinc/RING finger domain, C3HC4 (zinc finger)"/>
    <property type="match status" value="1"/>
</dbReference>
<evidence type="ECO:0000313" key="7">
    <source>
        <dbReference type="EMBL" id="OKL56502.1"/>
    </source>
</evidence>
<proteinExistence type="predicted"/>
<dbReference type="PANTHER" id="PTHR10782">
    <property type="entry name" value="ZINC FINGER MIZ DOMAIN-CONTAINING PROTEIN"/>
    <property type="match status" value="1"/>
</dbReference>
<keyword evidence="2 4" id="KW-0863">Zinc-finger</keyword>
<dbReference type="PANTHER" id="PTHR10782:SF4">
    <property type="entry name" value="TONALLI, ISOFORM E"/>
    <property type="match status" value="1"/>
</dbReference>
<feature type="compositionally biased region" description="Basic and acidic residues" evidence="5">
    <location>
        <begin position="1045"/>
        <end position="1057"/>
    </location>
</feature>
<gene>
    <name evidence="7" type="ORF">UA08_08323</name>
</gene>
<reference evidence="7 8" key="1">
    <citation type="submission" date="2015-06" db="EMBL/GenBank/DDBJ databases">
        <title>Talaromyces atroroseus IBT 11181 draft genome.</title>
        <authorList>
            <person name="Rasmussen K.B."/>
            <person name="Rasmussen S."/>
            <person name="Petersen B."/>
            <person name="Sicheritz-Ponten T."/>
            <person name="Mortensen U.H."/>
            <person name="Thrane U."/>
        </authorList>
    </citation>
    <scope>NUCLEOTIDE SEQUENCE [LARGE SCALE GENOMIC DNA]</scope>
    <source>
        <strain evidence="7 8">IBT 11181</strain>
    </source>
</reference>
<feature type="compositionally biased region" description="Polar residues" evidence="5">
    <location>
        <begin position="170"/>
        <end position="182"/>
    </location>
</feature>
<feature type="region of interest" description="Disordered" evidence="5">
    <location>
        <begin position="458"/>
        <end position="599"/>
    </location>
</feature>
<feature type="compositionally biased region" description="Pro residues" evidence="5">
    <location>
        <begin position="549"/>
        <end position="563"/>
    </location>
</feature>
<dbReference type="STRING" id="1441469.A0A225A7K5"/>
<feature type="compositionally biased region" description="Polar residues" evidence="5">
    <location>
        <begin position="128"/>
        <end position="145"/>
    </location>
</feature>
<feature type="compositionally biased region" description="Low complexity" evidence="5">
    <location>
        <begin position="514"/>
        <end position="527"/>
    </location>
</feature>
<protein>
    <recommendedName>
        <fullName evidence="6">SP-RING-type domain-containing protein</fullName>
    </recommendedName>
</protein>
<dbReference type="RefSeq" id="XP_020116623.1">
    <property type="nucleotide sequence ID" value="XM_020263233.1"/>
</dbReference>
<keyword evidence="8" id="KW-1185">Reference proteome</keyword>
<evidence type="ECO:0000256" key="3">
    <source>
        <dbReference type="ARBA" id="ARBA00022833"/>
    </source>
</evidence>
<evidence type="ECO:0000256" key="1">
    <source>
        <dbReference type="ARBA" id="ARBA00022723"/>
    </source>
</evidence>
<feature type="compositionally biased region" description="Polar residues" evidence="5">
    <location>
        <begin position="648"/>
        <end position="658"/>
    </location>
</feature>
<dbReference type="PROSITE" id="PS51044">
    <property type="entry name" value="ZF_SP_RING"/>
    <property type="match status" value="1"/>
</dbReference>
<dbReference type="GeneID" id="31008079"/>
<dbReference type="GO" id="GO:0000785">
    <property type="term" value="C:chromatin"/>
    <property type="evidence" value="ECO:0007669"/>
    <property type="project" value="TreeGrafter"/>
</dbReference>
<feature type="compositionally biased region" description="Low complexity" evidence="5">
    <location>
        <begin position="84"/>
        <end position="93"/>
    </location>
</feature>
<feature type="compositionally biased region" description="Polar residues" evidence="5">
    <location>
        <begin position="110"/>
        <end position="120"/>
    </location>
</feature>
<feature type="compositionally biased region" description="Polar residues" evidence="5">
    <location>
        <begin position="458"/>
        <end position="469"/>
    </location>
</feature>
<dbReference type="GO" id="GO:0008270">
    <property type="term" value="F:zinc ion binding"/>
    <property type="evidence" value="ECO:0007669"/>
    <property type="project" value="UniProtKB-KW"/>
</dbReference>